<evidence type="ECO:0000313" key="3">
    <source>
        <dbReference type="Proteomes" id="UP001241072"/>
    </source>
</evidence>
<comment type="caution">
    <text evidence="2">The sequence shown here is derived from an EMBL/GenBank/DDBJ whole genome shotgun (WGS) entry which is preliminary data.</text>
</comment>
<reference evidence="2 3" key="1">
    <citation type="submission" date="2023-07" db="EMBL/GenBank/DDBJ databases">
        <title>Protaetiibacter sp. nov WY-16 isolated from soil.</title>
        <authorList>
            <person name="Liu B."/>
            <person name="Wan Y."/>
        </authorList>
    </citation>
    <scope>NUCLEOTIDE SEQUENCE [LARGE SCALE GENOMIC DNA]</scope>
    <source>
        <strain evidence="2 3">WY-16</strain>
    </source>
</reference>
<protein>
    <recommendedName>
        <fullName evidence="4">DUF4760 domain-containing protein</fullName>
    </recommendedName>
</protein>
<gene>
    <name evidence="2" type="ORF">Q5716_08830</name>
</gene>
<evidence type="ECO:0000256" key="1">
    <source>
        <dbReference type="SAM" id="Phobius"/>
    </source>
</evidence>
<keyword evidence="1" id="KW-0812">Transmembrane</keyword>
<dbReference type="RefSeq" id="WP_305002704.1">
    <property type="nucleotide sequence ID" value="NZ_JAUQUB010000001.1"/>
</dbReference>
<organism evidence="2 3">
    <name type="scientific">Antiquaquibacter soli</name>
    <dbReference type="NCBI Taxonomy" id="3064523"/>
    <lineage>
        <taxon>Bacteria</taxon>
        <taxon>Bacillati</taxon>
        <taxon>Actinomycetota</taxon>
        <taxon>Actinomycetes</taxon>
        <taxon>Micrococcales</taxon>
        <taxon>Microbacteriaceae</taxon>
        <taxon>Antiquaquibacter</taxon>
    </lineage>
</organism>
<dbReference type="Proteomes" id="UP001241072">
    <property type="component" value="Unassembled WGS sequence"/>
</dbReference>
<feature type="transmembrane region" description="Helical" evidence="1">
    <location>
        <begin position="12"/>
        <end position="34"/>
    </location>
</feature>
<proteinExistence type="predicted"/>
<keyword evidence="3" id="KW-1185">Reference proteome</keyword>
<feature type="transmembrane region" description="Helical" evidence="1">
    <location>
        <begin position="40"/>
        <end position="59"/>
    </location>
</feature>
<accession>A0ABT9BSF3</accession>
<evidence type="ECO:0008006" key="4">
    <source>
        <dbReference type="Google" id="ProtNLM"/>
    </source>
</evidence>
<dbReference type="EMBL" id="JAUQUB010000001">
    <property type="protein sequence ID" value="MDO7882325.1"/>
    <property type="molecule type" value="Genomic_DNA"/>
</dbReference>
<sequence length="206" mass="22949">MRRILPLLQGSVILIVVLAGLAFIGWFVASWFLALPPATQTPVAALTGVVLVPVITYLTTRSLERRRLMEAALRDKKTALYDDMVRGLMSIFNLSNSKAQQVKSIANNPAEMGKFYANITPRLITYGSRGVIRAWNTFRNGAAHNPPAPLTMLRFENILKAMRADLGHPTRMQSQGELLRLFVNDVENIDFKSFSLKNADSDDQTS</sequence>
<keyword evidence="1" id="KW-1133">Transmembrane helix</keyword>
<evidence type="ECO:0000313" key="2">
    <source>
        <dbReference type="EMBL" id="MDO7882325.1"/>
    </source>
</evidence>
<name>A0ABT9BSF3_9MICO</name>
<keyword evidence="1" id="KW-0472">Membrane</keyword>